<name>A0A0K8U178_BACLA</name>
<dbReference type="AlphaFoldDB" id="A0A0K8U178"/>
<evidence type="ECO:0008006" key="3">
    <source>
        <dbReference type="Google" id="ProtNLM"/>
    </source>
</evidence>
<evidence type="ECO:0000313" key="1">
    <source>
        <dbReference type="EMBL" id="JAI20095.1"/>
    </source>
</evidence>
<dbReference type="InterPro" id="IPR036282">
    <property type="entry name" value="Glutathione-S-Trfase_C_sf"/>
</dbReference>
<dbReference type="EMBL" id="GDHF01024445">
    <property type="protein sequence ID" value="JAI27869.1"/>
    <property type="molecule type" value="Transcribed_RNA"/>
</dbReference>
<dbReference type="EMBL" id="GDHF01032219">
    <property type="protein sequence ID" value="JAI20095.1"/>
    <property type="molecule type" value="Transcribed_RNA"/>
</dbReference>
<protein>
    <recommendedName>
        <fullName evidence="3">GST C-terminal domain-containing protein</fullName>
    </recommendedName>
</protein>
<accession>A0A0K8U178</accession>
<dbReference type="OrthoDB" id="2309723at2759"/>
<dbReference type="SUPFAM" id="SSF47616">
    <property type="entry name" value="GST C-terminal domain-like"/>
    <property type="match status" value="1"/>
</dbReference>
<evidence type="ECO:0000313" key="2">
    <source>
        <dbReference type="EMBL" id="JAI27869.1"/>
    </source>
</evidence>
<dbReference type="Gene3D" id="1.20.1050.10">
    <property type="match status" value="1"/>
</dbReference>
<sequence>MYPNVCTYIQSALPRQMTIADISIVTTLSTVNLMFPIAAGAADRWPLLNDWFGRMQALPVYHINQTGLEKLCVVIERFGKFKFPNSINAAPEEKQHQKDVAIEEANAECQAKAAEK</sequence>
<organism evidence="1">
    <name type="scientific">Bactrocera latifrons</name>
    <name type="common">Malaysian fruit fly</name>
    <name type="synonym">Chaetodacus latifrons</name>
    <dbReference type="NCBI Taxonomy" id="174628"/>
    <lineage>
        <taxon>Eukaryota</taxon>
        <taxon>Metazoa</taxon>
        <taxon>Ecdysozoa</taxon>
        <taxon>Arthropoda</taxon>
        <taxon>Hexapoda</taxon>
        <taxon>Insecta</taxon>
        <taxon>Pterygota</taxon>
        <taxon>Neoptera</taxon>
        <taxon>Endopterygota</taxon>
        <taxon>Diptera</taxon>
        <taxon>Brachycera</taxon>
        <taxon>Muscomorpha</taxon>
        <taxon>Tephritoidea</taxon>
        <taxon>Tephritidae</taxon>
        <taxon>Bactrocera</taxon>
        <taxon>Bactrocera</taxon>
    </lineage>
</organism>
<gene>
    <name evidence="1" type="ORF">c0_g5_i1</name>
    <name evidence="2" type="ORF">c0_g5_i5</name>
</gene>
<reference evidence="1" key="1">
    <citation type="submission" date="2015-06" db="EMBL/GenBank/DDBJ databases">
        <authorList>
            <person name="Hoefler B.C."/>
            <person name="Straight P.D."/>
        </authorList>
    </citation>
    <scope>NUCLEOTIDE SEQUENCE</scope>
</reference>
<proteinExistence type="predicted"/>